<proteinExistence type="predicted"/>
<evidence type="ECO:0000256" key="2">
    <source>
        <dbReference type="SAM" id="SignalP"/>
    </source>
</evidence>
<dbReference type="AlphaFoldDB" id="A0A3A9AQ67"/>
<name>A0A3A9AQ67_9FIRM</name>
<keyword evidence="2" id="KW-0732">Signal</keyword>
<dbReference type="PANTHER" id="PTHR43649:SF14">
    <property type="entry name" value="BLR3389 PROTEIN"/>
    <property type="match status" value="1"/>
</dbReference>
<dbReference type="Gene3D" id="3.40.190.10">
    <property type="entry name" value="Periplasmic binding protein-like II"/>
    <property type="match status" value="2"/>
</dbReference>
<dbReference type="InterPro" id="IPR006059">
    <property type="entry name" value="SBP"/>
</dbReference>
<dbReference type="InterPro" id="IPR050490">
    <property type="entry name" value="Bact_solute-bd_prot1"/>
</dbReference>
<protein>
    <submittedName>
        <fullName evidence="3">Extracellular solute-binding protein</fullName>
    </submittedName>
</protein>
<dbReference type="RefSeq" id="WP_120471544.1">
    <property type="nucleotide sequence ID" value="NZ_RAYQ01000020.1"/>
</dbReference>
<dbReference type="PANTHER" id="PTHR43649">
    <property type="entry name" value="ARABINOSE-BINDING PROTEIN-RELATED"/>
    <property type="match status" value="1"/>
</dbReference>
<sequence>MKLKKLLGIILAGSMVMSLAGCGSSGNDTGSGGEPAQERENATETEPAQESEDAQEAEQSADSGEEINLTFWHIWPDAEMGAIVDNYVELFEEEHPNVHIESVATQEVEYQNNKLKVAAATGAQGDVFMCWGGGYAKAYVDAGVVLALDDLMEKYGTKDELLDGTLTYGTYDGKTYGLPLKQWAGALFCNTELFEEHNVKIPETFDELLEAVKTFRAAGVTPMVLGAKDGWHIGMIQNALAVRTEGAEYMNKALMGEETLDTEGIVKSAELLCELNEAGAFPDGTMGLGSEESQEEFYMGLVPMYYGGSWVSSGCDSEENEIQGLVKAVPMPTVEGGKGGVNSFSGGAIDMMMINVNTAHPEEAYEFAVGITKYMSEEAYKIGDSLPAWKVDVDESEVSPTLRQVEELIKNADGYVLAWDTFLEGAAIEAHYELLQGLIAGTTSPEEFAAGMQAAQEEVKGSSAE</sequence>
<dbReference type="OrthoDB" id="41208at2"/>
<accession>A0A3A9AQ67</accession>
<feature type="signal peptide" evidence="2">
    <location>
        <begin position="1"/>
        <end position="20"/>
    </location>
</feature>
<dbReference type="SUPFAM" id="SSF53850">
    <property type="entry name" value="Periplasmic binding protein-like II"/>
    <property type="match status" value="1"/>
</dbReference>
<dbReference type="EMBL" id="RAYQ01000020">
    <property type="protein sequence ID" value="RKI89691.1"/>
    <property type="molecule type" value="Genomic_DNA"/>
</dbReference>
<organism evidence="3 4">
    <name type="scientific">Parablautia intestinalis</name>
    <dbReference type="NCBI Taxonomy" id="2320100"/>
    <lineage>
        <taxon>Bacteria</taxon>
        <taxon>Bacillati</taxon>
        <taxon>Bacillota</taxon>
        <taxon>Clostridia</taxon>
        <taxon>Lachnospirales</taxon>
        <taxon>Lachnospiraceae</taxon>
        <taxon>Parablautia</taxon>
    </lineage>
</organism>
<keyword evidence="4" id="KW-1185">Reference proteome</keyword>
<evidence type="ECO:0000256" key="1">
    <source>
        <dbReference type="SAM" id="MobiDB-lite"/>
    </source>
</evidence>
<gene>
    <name evidence="3" type="ORF">D7V94_17175</name>
</gene>
<dbReference type="Pfam" id="PF01547">
    <property type="entry name" value="SBP_bac_1"/>
    <property type="match status" value="1"/>
</dbReference>
<reference evidence="3 4" key="1">
    <citation type="submission" date="2018-09" db="EMBL/GenBank/DDBJ databases">
        <title>Murine metabolic-syndrome-specific gut microbial biobank.</title>
        <authorList>
            <person name="Liu C."/>
        </authorList>
    </citation>
    <scope>NUCLEOTIDE SEQUENCE [LARGE SCALE GENOMIC DNA]</scope>
    <source>
        <strain evidence="3 4">0.1xD8-82</strain>
    </source>
</reference>
<feature type="region of interest" description="Disordered" evidence="1">
    <location>
        <begin position="23"/>
        <end position="62"/>
    </location>
</feature>
<comment type="caution">
    <text evidence="3">The sequence shown here is derived from an EMBL/GenBank/DDBJ whole genome shotgun (WGS) entry which is preliminary data.</text>
</comment>
<evidence type="ECO:0000313" key="3">
    <source>
        <dbReference type="EMBL" id="RKI89691.1"/>
    </source>
</evidence>
<dbReference type="PROSITE" id="PS51257">
    <property type="entry name" value="PROKAR_LIPOPROTEIN"/>
    <property type="match status" value="1"/>
</dbReference>
<feature type="chain" id="PRO_5017192924" evidence="2">
    <location>
        <begin position="21"/>
        <end position="465"/>
    </location>
</feature>
<dbReference type="Proteomes" id="UP000280696">
    <property type="component" value="Unassembled WGS sequence"/>
</dbReference>
<feature type="compositionally biased region" description="Acidic residues" evidence="1">
    <location>
        <begin position="47"/>
        <end position="56"/>
    </location>
</feature>
<evidence type="ECO:0000313" key="4">
    <source>
        <dbReference type="Proteomes" id="UP000280696"/>
    </source>
</evidence>